<proteinExistence type="predicted"/>
<comment type="caution">
    <text evidence="1">The sequence shown here is derived from an EMBL/GenBank/DDBJ whole genome shotgun (WGS) entry which is preliminary data.</text>
</comment>
<reference evidence="1" key="2">
    <citation type="journal article" date="2024" name="Plant">
        <title>Genomic evolution and insights into agronomic trait innovations of Sesamum species.</title>
        <authorList>
            <person name="Miao H."/>
            <person name="Wang L."/>
            <person name="Qu L."/>
            <person name="Liu H."/>
            <person name="Sun Y."/>
            <person name="Le M."/>
            <person name="Wang Q."/>
            <person name="Wei S."/>
            <person name="Zheng Y."/>
            <person name="Lin W."/>
            <person name="Duan Y."/>
            <person name="Cao H."/>
            <person name="Xiong S."/>
            <person name="Wang X."/>
            <person name="Wei L."/>
            <person name="Li C."/>
            <person name="Ma Q."/>
            <person name="Ju M."/>
            <person name="Zhao R."/>
            <person name="Li G."/>
            <person name="Mu C."/>
            <person name="Tian Q."/>
            <person name="Mei H."/>
            <person name="Zhang T."/>
            <person name="Gao T."/>
            <person name="Zhang H."/>
        </authorList>
    </citation>
    <scope>NUCLEOTIDE SEQUENCE</scope>
    <source>
        <strain evidence="1">G01</strain>
    </source>
</reference>
<reference evidence="1" key="1">
    <citation type="submission" date="2020-06" db="EMBL/GenBank/DDBJ databases">
        <authorList>
            <person name="Li T."/>
            <person name="Hu X."/>
            <person name="Zhang T."/>
            <person name="Song X."/>
            <person name="Zhang H."/>
            <person name="Dai N."/>
            <person name="Sheng W."/>
            <person name="Hou X."/>
            <person name="Wei L."/>
        </authorList>
    </citation>
    <scope>NUCLEOTIDE SEQUENCE</scope>
    <source>
        <strain evidence="1">G01</strain>
        <tissue evidence="1">Leaf</tissue>
    </source>
</reference>
<dbReference type="EMBL" id="JACGWK010001678">
    <property type="protein sequence ID" value="KAL0284039.1"/>
    <property type="molecule type" value="Genomic_DNA"/>
</dbReference>
<sequence>MERRGPVPWPRLIVVVKSGDFFRFLINHGISELLDRVKKVATECYKLEREDDFKNSKPVQLLNELLENKR</sequence>
<protein>
    <submittedName>
        <fullName evidence="1">1-aminocyclopropane-1-carboxylate oxidase 5</fullName>
    </submittedName>
</protein>
<evidence type="ECO:0000313" key="1">
    <source>
        <dbReference type="EMBL" id="KAL0284039.1"/>
    </source>
</evidence>
<name>A0AAW2INS3_9LAMI</name>
<organism evidence="1">
    <name type="scientific">Sesamum angustifolium</name>
    <dbReference type="NCBI Taxonomy" id="2727405"/>
    <lineage>
        <taxon>Eukaryota</taxon>
        <taxon>Viridiplantae</taxon>
        <taxon>Streptophyta</taxon>
        <taxon>Embryophyta</taxon>
        <taxon>Tracheophyta</taxon>
        <taxon>Spermatophyta</taxon>
        <taxon>Magnoliopsida</taxon>
        <taxon>eudicotyledons</taxon>
        <taxon>Gunneridae</taxon>
        <taxon>Pentapetalae</taxon>
        <taxon>asterids</taxon>
        <taxon>lamiids</taxon>
        <taxon>Lamiales</taxon>
        <taxon>Pedaliaceae</taxon>
        <taxon>Sesamum</taxon>
    </lineage>
</organism>
<accession>A0AAW2INS3</accession>
<dbReference type="AlphaFoldDB" id="A0AAW2INS3"/>
<gene>
    <name evidence="1" type="ORF">Sangu_2849300</name>
</gene>